<keyword evidence="4 10" id="KW-1133">Transmembrane helix</keyword>
<keyword evidence="5 10" id="KW-0472">Membrane</keyword>
<feature type="transmembrane region" description="Helical" evidence="10">
    <location>
        <begin position="51"/>
        <end position="73"/>
    </location>
</feature>
<proteinExistence type="inferred from homology"/>
<dbReference type="AlphaFoldDB" id="D5UGH6"/>
<feature type="transmembrane region" description="Helical" evidence="10">
    <location>
        <begin position="124"/>
        <end position="147"/>
    </location>
</feature>
<name>D5UGH6_CELFN</name>
<comment type="catalytic activity">
    <reaction evidence="8">
        <text>fluoride(in) = fluoride(out)</text>
        <dbReference type="Rhea" id="RHEA:76159"/>
        <dbReference type="ChEBI" id="CHEBI:17051"/>
    </reaction>
    <physiologicalReaction direction="left-to-right" evidence="8">
        <dbReference type="Rhea" id="RHEA:76160"/>
    </physiologicalReaction>
</comment>
<dbReference type="Pfam" id="PF02537">
    <property type="entry name" value="CRCB"/>
    <property type="match status" value="1"/>
</dbReference>
<dbReference type="STRING" id="446466.Cfla_0240"/>
<evidence type="ECO:0000256" key="11">
    <source>
        <dbReference type="SAM" id="MobiDB-lite"/>
    </source>
</evidence>
<dbReference type="GO" id="GO:0005886">
    <property type="term" value="C:plasma membrane"/>
    <property type="evidence" value="ECO:0007669"/>
    <property type="project" value="UniProtKB-SubCell"/>
</dbReference>
<evidence type="ECO:0000256" key="5">
    <source>
        <dbReference type="ARBA" id="ARBA00023136"/>
    </source>
</evidence>
<dbReference type="eggNOG" id="COG0239">
    <property type="taxonomic scope" value="Bacteria"/>
</dbReference>
<feature type="compositionally biased region" description="Low complexity" evidence="11">
    <location>
        <begin position="161"/>
        <end position="178"/>
    </location>
</feature>
<evidence type="ECO:0000256" key="8">
    <source>
        <dbReference type="ARBA" id="ARBA00035585"/>
    </source>
</evidence>
<dbReference type="GO" id="GO:0046872">
    <property type="term" value="F:metal ion binding"/>
    <property type="evidence" value="ECO:0007669"/>
    <property type="project" value="UniProtKB-KW"/>
</dbReference>
<evidence type="ECO:0000256" key="9">
    <source>
        <dbReference type="ARBA" id="ARBA00049940"/>
    </source>
</evidence>
<evidence type="ECO:0000256" key="4">
    <source>
        <dbReference type="ARBA" id="ARBA00022989"/>
    </source>
</evidence>
<evidence type="ECO:0000256" key="3">
    <source>
        <dbReference type="ARBA" id="ARBA00022692"/>
    </source>
</evidence>
<comment type="activity regulation">
    <text evidence="10">Na(+) is not transported, but it plays an essential structural role and its presence is essential for fluoride channel function.</text>
</comment>
<keyword evidence="6 10" id="KW-0407">Ion channel</keyword>
<comment type="similarity">
    <text evidence="7 10">Belongs to the fluoride channel Fluc/FEX (TC 1.A.43) family.</text>
</comment>
<dbReference type="PANTHER" id="PTHR28259:SF1">
    <property type="entry name" value="FLUORIDE EXPORT PROTEIN 1-RELATED"/>
    <property type="match status" value="1"/>
</dbReference>
<keyword evidence="3 10" id="KW-0812">Transmembrane</keyword>
<feature type="transmembrane region" description="Helical" evidence="10">
    <location>
        <begin position="85"/>
        <end position="104"/>
    </location>
</feature>
<keyword evidence="10" id="KW-0479">Metal-binding</keyword>
<protein>
    <recommendedName>
        <fullName evidence="10">Fluoride-specific ion channel FluC</fullName>
    </recommendedName>
</protein>
<dbReference type="RefSeq" id="WP_013115493.1">
    <property type="nucleotide sequence ID" value="NC_014151.1"/>
</dbReference>
<dbReference type="HAMAP" id="MF_00454">
    <property type="entry name" value="FluC"/>
    <property type="match status" value="1"/>
</dbReference>
<feature type="region of interest" description="Disordered" evidence="11">
    <location>
        <begin position="152"/>
        <end position="178"/>
    </location>
</feature>
<gene>
    <name evidence="10" type="primary">fluC</name>
    <name evidence="10" type="synonym">crcB</name>
    <name evidence="12" type="ordered locus">Cfla_0240</name>
</gene>
<dbReference type="GO" id="GO:0062054">
    <property type="term" value="F:fluoride channel activity"/>
    <property type="evidence" value="ECO:0007669"/>
    <property type="project" value="UniProtKB-UniRule"/>
</dbReference>
<dbReference type="InterPro" id="IPR003691">
    <property type="entry name" value="FluC"/>
</dbReference>
<dbReference type="PANTHER" id="PTHR28259">
    <property type="entry name" value="FLUORIDE EXPORT PROTEIN 1-RELATED"/>
    <property type="match status" value="1"/>
</dbReference>
<dbReference type="KEGG" id="cfl:Cfla_0240"/>
<dbReference type="Proteomes" id="UP000000849">
    <property type="component" value="Chromosome"/>
</dbReference>
<evidence type="ECO:0000256" key="2">
    <source>
        <dbReference type="ARBA" id="ARBA00022475"/>
    </source>
</evidence>
<evidence type="ECO:0000313" key="12">
    <source>
        <dbReference type="EMBL" id="ADG73159.1"/>
    </source>
</evidence>
<keyword evidence="10" id="KW-0406">Ion transport</keyword>
<evidence type="ECO:0000256" key="7">
    <source>
        <dbReference type="ARBA" id="ARBA00035120"/>
    </source>
</evidence>
<keyword evidence="10" id="KW-0915">Sodium</keyword>
<feature type="binding site" evidence="10">
    <location>
        <position position="99"/>
    </location>
    <ligand>
        <name>Na(+)</name>
        <dbReference type="ChEBI" id="CHEBI:29101"/>
        <note>structural</note>
    </ligand>
</feature>
<evidence type="ECO:0000256" key="10">
    <source>
        <dbReference type="HAMAP-Rule" id="MF_00454"/>
    </source>
</evidence>
<keyword evidence="2 10" id="KW-1003">Cell membrane</keyword>
<evidence type="ECO:0000256" key="1">
    <source>
        <dbReference type="ARBA" id="ARBA00004651"/>
    </source>
</evidence>
<reference evidence="12 13" key="1">
    <citation type="journal article" date="2010" name="Stand. Genomic Sci.">
        <title>Complete genome sequence of Cellulomonas flavigena type strain (134).</title>
        <authorList>
            <person name="Abt B."/>
            <person name="Foster B."/>
            <person name="Lapidus A."/>
            <person name="Clum A."/>
            <person name="Sun H."/>
            <person name="Pukall R."/>
            <person name="Lucas S."/>
            <person name="Glavina Del Rio T."/>
            <person name="Nolan M."/>
            <person name="Tice H."/>
            <person name="Cheng J.F."/>
            <person name="Pitluck S."/>
            <person name="Liolios K."/>
            <person name="Ivanova N."/>
            <person name="Mavromatis K."/>
            <person name="Ovchinnikova G."/>
            <person name="Pati A."/>
            <person name="Goodwin L."/>
            <person name="Chen A."/>
            <person name="Palaniappan K."/>
            <person name="Land M."/>
            <person name="Hauser L."/>
            <person name="Chang Y.J."/>
            <person name="Jeffries C.D."/>
            <person name="Rohde M."/>
            <person name="Goker M."/>
            <person name="Woyke T."/>
            <person name="Bristow J."/>
            <person name="Eisen J.A."/>
            <person name="Markowitz V."/>
            <person name="Hugenholtz P."/>
            <person name="Kyrpides N.C."/>
            <person name="Klenk H.P."/>
        </authorList>
    </citation>
    <scope>NUCLEOTIDE SEQUENCE [LARGE SCALE GENOMIC DNA]</scope>
    <source>
        <strain evidence="13">ATCC 482 / DSM 20109 / BCRC 11376 / JCM 18109 / NBRC 3775 / NCIMB 8073 / NRS 134</strain>
    </source>
</reference>
<evidence type="ECO:0000256" key="6">
    <source>
        <dbReference type="ARBA" id="ARBA00023303"/>
    </source>
</evidence>
<evidence type="ECO:0000313" key="13">
    <source>
        <dbReference type="Proteomes" id="UP000000849"/>
    </source>
</evidence>
<accession>D5UGH6</accession>
<feature type="binding site" evidence="10">
    <location>
        <position position="96"/>
    </location>
    <ligand>
        <name>Na(+)</name>
        <dbReference type="ChEBI" id="CHEBI:29101"/>
        <note>structural</note>
    </ligand>
</feature>
<feature type="transmembrane region" description="Helical" evidence="10">
    <location>
        <begin position="20"/>
        <end position="39"/>
    </location>
</feature>
<dbReference type="HOGENOM" id="CLU_114342_1_1_11"/>
<dbReference type="GO" id="GO:0140114">
    <property type="term" value="P:cellular detoxification of fluoride"/>
    <property type="evidence" value="ECO:0007669"/>
    <property type="project" value="UniProtKB-UniRule"/>
</dbReference>
<keyword evidence="13" id="KW-1185">Reference proteome</keyword>
<comment type="function">
    <text evidence="9 10">Fluoride-specific ion channel. Important for reducing fluoride concentration in the cell, thus reducing its toxicity.</text>
</comment>
<sequence length="178" mass="17022">MAALTPPGTAPGAPGDDTPLALPAGAALVAAGGTLGVLVRALLTSPAGPGAWPWATFVVNVTGSLVLGALLAVLQRGPDVGQRRAVRLVVGTGVLGGFTTYSTFALEVHRLVSTGHVVTGVVYALGSVVLGVAAAGVGIVVAGRVLAARVPSREGHGPGADGATSGTPDGPGTPGASA</sequence>
<keyword evidence="10" id="KW-0813">Transport</keyword>
<comment type="subcellular location">
    <subcellularLocation>
        <location evidence="1 10">Cell membrane</location>
        <topology evidence="1 10">Multi-pass membrane protein</topology>
    </subcellularLocation>
</comment>
<organism evidence="12 13">
    <name type="scientific">Cellulomonas flavigena (strain ATCC 482 / DSM 20109 / BCRC 11376 / JCM 18109 / NBRC 3775 / NCIMB 8073 / NRS 134)</name>
    <dbReference type="NCBI Taxonomy" id="446466"/>
    <lineage>
        <taxon>Bacteria</taxon>
        <taxon>Bacillati</taxon>
        <taxon>Actinomycetota</taxon>
        <taxon>Actinomycetes</taxon>
        <taxon>Micrococcales</taxon>
        <taxon>Cellulomonadaceae</taxon>
        <taxon>Cellulomonas</taxon>
    </lineage>
</organism>
<dbReference type="EMBL" id="CP001964">
    <property type="protein sequence ID" value="ADG73159.1"/>
    <property type="molecule type" value="Genomic_DNA"/>
</dbReference>